<accession>A0ABW5WPU6</accession>
<evidence type="ECO:0000313" key="2">
    <source>
        <dbReference type="Proteomes" id="UP001597533"/>
    </source>
</evidence>
<dbReference type="EMBL" id="JBHUOV010000017">
    <property type="protein sequence ID" value="MFD2824778.1"/>
    <property type="molecule type" value="Genomic_DNA"/>
</dbReference>
<name>A0ABW5WPU6_9FLAO</name>
<reference evidence="2" key="1">
    <citation type="journal article" date="2019" name="Int. J. Syst. Evol. Microbiol.">
        <title>The Global Catalogue of Microorganisms (GCM) 10K type strain sequencing project: providing services to taxonomists for standard genome sequencing and annotation.</title>
        <authorList>
            <consortium name="The Broad Institute Genomics Platform"/>
            <consortium name="The Broad Institute Genome Sequencing Center for Infectious Disease"/>
            <person name="Wu L."/>
            <person name="Ma J."/>
        </authorList>
    </citation>
    <scope>NUCLEOTIDE SEQUENCE [LARGE SCALE GENOMIC DNA]</scope>
    <source>
        <strain evidence="2">KCTC 32141</strain>
    </source>
</reference>
<dbReference type="RefSeq" id="WP_183490078.1">
    <property type="nucleotide sequence ID" value="NZ_JBHUOV010000017.1"/>
</dbReference>
<evidence type="ECO:0000313" key="1">
    <source>
        <dbReference type="EMBL" id="MFD2824778.1"/>
    </source>
</evidence>
<gene>
    <name evidence="1" type="ORF">ACFS5M_13935</name>
</gene>
<dbReference type="Proteomes" id="UP001597533">
    <property type="component" value="Unassembled WGS sequence"/>
</dbReference>
<keyword evidence="2" id="KW-1185">Reference proteome</keyword>
<proteinExistence type="predicted"/>
<protein>
    <submittedName>
        <fullName evidence="1">Uncharacterized protein</fullName>
    </submittedName>
</protein>
<organism evidence="1 2">
    <name type="scientific">Lacinutrix iliipiscaria</name>
    <dbReference type="NCBI Taxonomy" id="1230532"/>
    <lineage>
        <taxon>Bacteria</taxon>
        <taxon>Pseudomonadati</taxon>
        <taxon>Bacteroidota</taxon>
        <taxon>Flavobacteriia</taxon>
        <taxon>Flavobacteriales</taxon>
        <taxon>Flavobacteriaceae</taxon>
        <taxon>Lacinutrix</taxon>
    </lineage>
</organism>
<sequence>MKCKACKYWFDRPEHEVMGDCLKISQEELTADVGCVGKLEMDGKTVVIPDGILTGENFGCIHFESIGVSDEEIEKVVYDTKSKT</sequence>
<comment type="caution">
    <text evidence="1">The sequence shown here is derived from an EMBL/GenBank/DDBJ whole genome shotgun (WGS) entry which is preliminary data.</text>
</comment>